<name>A0A383DJJ7_9ZZZZ</name>
<evidence type="ECO:0000313" key="1">
    <source>
        <dbReference type="EMBL" id="SVE44611.1"/>
    </source>
</evidence>
<feature type="non-terminal residue" evidence="1">
    <location>
        <position position="1"/>
    </location>
</feature>
<gene>
    <name evidence="1" type="ORF">METZ01_LOCUS497465</name>
</gene>
<feature type="non-terminal residue" evidence="1">
    <location>
        <position position="48"/>
    </location>
</feature>
<dbReference type="EMBL" id="UINC01217835">
    <property type="protein sequence ID" value="SVE44611.1"/>
    <property type="molecule type" value="Genomic_DNA"/>
</dbReference>
<organism evidence="1">
    <name type="scientific">marine metagenome</name>
    <dbReference type="NCBI Taxonomy" id="408172"/>
    <lineage>
        <taxon>unclassified sequences</taxon>
        <taxon>metagenomes</taxon>
        <taxon>ecological metagenomes</taxon>
    </lineage>
</organism>
<protein>
    <submittedName>
        <fullName evidence="1">Uncharacterized protein</fullName>
    </submittedName>
</protein>
<reference evidence="1" key="1">
    <citation type="submission" date="2018-05" db="EMBL/GenBank/DDBJ databases">
        <authorList>
            <person name="Lanie J.A."/>
            <person name="Ng W.-L."/>
            <person name="Kazmierczak K.M."/>
            <person name="Andrzejewski T.M."/>
            <person name="Davidsen T.M."/>
            <person name="Wayne K.J."/>
            <person name="Tettelin H."/>
            <person name="Glass J.I."/>
            <person name="Rusch D."/>
            <person name="Podicherti R."/>
            <person name="Tsui H.-C.T."/>
            <person name="Winkler M.E."/>
        </authorList>
    </citation>
    <scope>NUCLEOTIDE SEQUENCE</scope>
</reference>
<sequence length="48" mass="5099">SPACMPPVRWWAGCSITTTPVAPGCQRAWFSAGFPATAPGKTPRPLRD</sequence>
<proteinExistence type="predicted"/>
<dbReference type="AlphaFoldDB" id="A0A383DJJ7"/>
<accession>A0A383DJJ7</accession>